<gene>
    <name evidence="2" type="ORF">A33Q_0959</name>
</gene>
<comment type="caution">
    <text evidence="2">The sequence shown here is derived from an EMBL/GenBank/DDBJ whole genome shotgun (WGS) entry which is preliminary data.</text>
</comment>
<accession>S2DM78</accession>
<name>S2DM78_INDAL</name>
<reference evidence="2 3" key="1">
    <citation type="journal article" date="2013" name="Genome Announc.">
        <title>Draft Genome Sequence of Indibacter alkaliphilus Strain LW1T, Isolated from Lonar Lake, a Haloalkaline Lake in the Buldana District of Maharashtra, India.</title>
        <authorList>
            <person name="Singh A."/>
            <person name="Kumar Jangir P."/>
            <person name="Sharma R."/>
            <person name="Singh A."/>
            <person name="Kumar Pinnaka A."/>
            <person name="Shivaji S."/>
        </authorList>
    </citation>
    <scope>NUCLEOTIDE SEQUENCE [LARGE SCALE GENOMIC DNA]</scope>
    <source>
        <strain evidence="3">CCUG 57479 / KCTC 22604 / LW1</strain>
    </source>
</reference>
<dbReference type="eggNOG" id="COG5340">
    <property type="taxonomic scope" value="Bacteria"/>
</dbReference>
<keyword evidence="3" id="KW-1185">Reference proteome</keyword>
<feature type="domain" description="AbiEi antitoxin C-terminal" evidence="1">
    <location>
        <begin position="80"/>
        <end position="211"/>
    </location>
</feature>
<dbReference type="AlphaFoldDB" id="S2DM78"/>
<dbReference type="InterPro" id="IPR018547">
    <property type="entry name" value="AbiEi_C"/>
</dbReference>
<evidence type="ECO:0000259" key="1">
    <source>
        <dbReference type="Pfam" id="PF09407"/>
    </source>
</evidence>
<sequence length="264" mass="30691">MMRVADFVENCLAYEQYAFSWDELKVKIPKTDVALRHELGRLSKKKEILALRQGFYLILPPRYKGFGKLPLEFYVEELFKFLDKPYYIAFFSAAAFHGASHQQVQQSYLMTKIPNLRDIKKGNIYLSISATSKWPNKNIQQRKSDAGIFNISSPALTAIDLIHYQSKMGGLNRILAILEELAESMTPEDIQELLQWYPHTSSIQRLGFLFQELQSDRVLLDPLEKYFIGKNYFPVLLCPDKDKKPGRVDNMWKVVRNIELESDL</sequence>
<dbReference type="RefSeq" id="WP_009032299.1">
    <property type="nucleotide sequence ID" value="NZ_ALWO02000023.1"/>
</dbReference>
<proteinExistence type="predicted"/>
<evidence type="ECO:0000313" key="3">
    <source>
        <dbReference type="Proteomes" id="UP000006073"/>
    </source>
</evidence>
<dbReference type="Proteomes" id="UP000006073">
    <property type="component" value="Unassembled WGS sequence"/>
</dbReference>
<dbReference type="STRING" id="1189612.A33Q_0959"/>
<dbReference type="Pfam" id="PF09407">
    <property type="entry name" value="AbiEi_1"/>
    <property type="match status" value="1"/>
</dbReference>
<protein>
    <recommendedName>
        <fullName evidence="1">AbiEi antitoxin C-terminal domain-containing protein</fullName>
    </recommendedName>
</protein>
<dbReference type="EMBL" id="ALWO02000023">
    <property type="protein sequence ID" value="EOZ98305.1"/>
    <property type="molecule type" value="Genomic_DNA"/>
</dbReference>
<evidence type="ECO:0000313" key="2">
    <source>
        <dbReference type="EMBL" id="EOZ98305.1"/>
    </source>
</evidence>
<organism evidence="2 3">
    <name type="scientific">Indibacter alkaliphilus (strain CCUG 57479 / KCTC 22604 / LW1)</name>
    <dbReference type="NCBI Taxonomy" id="1189612"/>
    <lineage>
        <taxon>Bacteria</taxon>
        <taxon>Pseudomonadati</taxon>
        <taxon>Bacteroidota</taxon>
        <taxon>Cytophagia</taxon>
        <taxon>Cytophagales</taxon>
        <taxon>Cyclobacteriaceae</taxon>
    </lineage>
</organism>